<feature type="transmembrane region" description="Helical" evidence="1">
    <location>
        <begin position="95"/>
        <end position="116"/>
    </location>
</feature>
<dbReference type="Pfam" id="PF04657">
    <property type="entry name" value="DMT_YdcZ"/>
    <property type="match status" value="1"/>
</dbReference>
<dbReference type="PANTHER" id="PTHR34821:SF2">
    <property type="entry name" value="INNER MEMBRANE PROTEIN YDCZ"/>
    <property type="match status" value="1"/>
</dbReference>
<evidence type="ECO:0000256" key="1">
    <source>
        <dbReference type="SAM" id="Phobius"/>
    </source>
</evidence>
<dbReference type="RefSeq" id="WP_132258761.1">
    <property type="nucleotide sequence ID" value="NZ_SLZQ01000005.1"/>
</dbReference>
<keyword evidence="1" id="KW-0812">Transmembrane</keyword>
<name>A0A4R3HWA1_PAULE</name>
<evidence type="ECO:0000313" key="2">
    <source>
        <dbReference type="EMBL" id="TCS37054.1"/>
    </source>
</evidence>
<gene>
    <name evidence="2" type="ORF">EDC30_105277</name>
</gene>
<organism evidence="2 3">
    <name type="scientific">Paucimonas lemoignei</name>
    <name type="common">Pseudomonas lemoignei</name>
    <dbReference type="NCBI Taxonomy" id="29443"/>
    <lineage>
        <taxon>Bacteria</taxon>
        <taxon>Pseudomonadati</taxon>
        <taxon>Pseudomonadota</taxon>
        <taxon>Betaproteobacteria</taxon>
        <taxon>Burkholderiales</taxon>
        <taxon>Burkholderiaceae</taxon>
        <taxon>Paucimonas</taxon>
    </lineage>
</organism>
<comment type="caution">
    <text evidence="2">The sequence shown here is derived from an EMBL/GenBank/DDBJ whole genome shotgun (WGS) entry which is preliminary data.</text>
</comment>
<dbReference type="AlphaFoldDB" id="A0A4R3HWA1"/>
<dbReference type="PANTHER" id="PTHR34821">
    <property type="entry name" value="INNER MEMBRANE PROTEIN YDCZ"/>
    <property type="match status" value="1"/>
</dbReference>
<reference evidence="2 3" key="1">
    <citation type="submission" date="2019-03" db="EMBL/GenBank/DDBJ databases">
        <title>Genomic Encyclopedia of Type Strains, Phase IV (KMG-IV): sequencing the most valuable type-strain genomes for metagenomic binning, comparative biology and taxonomic classification.</title>
        <authorList>
            <person name="Goeker M."/>
        </authorList>
    </citation>
    <scope>NUCLEOTIDE SEQUENCE [LARGE SCALE GENOMIC DNA]</scope>
    <source>
        <strain evidence="2 3">DSM 7445</strain>
    </source>
</reference>
<dbReference type="GO" id="GO:0005886">
    <property type="term" value="C:plasma membrane"/>
    <property type="evidence" value="ECO:0007669"/>
    <property type="project" value="TreeGrafter"/>
</dbReference>
<feature type="transmembrane region" description="Helical" evidence="1">
    <location>
        <begin position="33"/>
        <end position="54"/>
    </location>
</feature>
<evidence type="ECO:0000313" key="3">
    <source>
        <dbReference type="Proteomes" id="UP000295382"/>
    </source>
</evidence>
<protein>
    <submittedName>
        <fullName evidence="2">Transporter family-2 protein</fullName>
    </submittedName>
</protein>
<dbReference type="EMBL" id="SLZQ01000005">
    <property type="protein sequence ID" value="TCS37054.1"/>
    <property type="molecule type" value="Genomic_DNA"/>
</dbReference>
<proteinExistence type="predicted"/>
<accession>A0A4R3HWA1</accession>
<feature type="transmembrane region" description="Helical" evidence="1">
    <location>
        <begin position="128"/>
        <end position="145"/>
    </location>
</feature>
<sequence>MTYLYALLALVAGACLPVQVGVNNTLRAGIGTPILAALISFLVGSIALFVYALVMRSPVPAAGTLAALPSWSWLGGLFGAFYVAVSIIAAPKLGAANLVGITVAAQLVTSLALDHYGAVGFAQHSINLWRIVGALMLAGGAILILKN</sequence>
<dbReference type="InterPro" id="IPR006750">
    <property type="entry name" value="YdcZ"/>
</dbReference>
<keyword evidence="1" id="KW-0472">Membrane</keyword>
<keyword evidence="1" id="KW-1133">Transmembrane helix</keyword>
<dbReference type="Proteomes" id="UP000295382">
    <property type="component" value="Unassembled WGS sequence"/>
</dbReference>
<feature type="transmembrane region" description="Helical" evidence="1">
    <location>
        <begin position="66"/>
        <end position="89"/>
    </location>
</feature>
<dbReference type="OrthoDB" id="9097160at2"/>
<keyword evidence="3" id="KW-1185">Reference proteome</keyword>